<feature type="domain" description="Thioredoxin" evidence="3">
    <location>
        <begin position="1"/>
        <end position="119"/>
    </location>
</feature>
<gene>
    <name evidence="4" type="ORF">NLI96_g7079</name>
</gene>
<dbReference type="CDD" id="cd02947">
    <property type="entry name" value="TRX_family"/>
    <property type="match status" value="1"/>
</dbReference>
<evidence type="ECO:0000256" key="1">
    <source>
        <dbReference type="ARBA" id="ARBA00023157"/>
    </source>
</evidence>
<dbReference type="EMBL" id="JANAWD010000280">
    <property type="protein sequence ID" value="KAJ3482291.1"/>
    <property type="molecule type" value="Genomic_DNA"/>
</dbReference>
<dbReference type="InterPro" id="IPR036249">
    <property type="entry name" value="Thioredoxin-like_sf"/>
</dbReference>
<dbReference type="SUPFAM" id="SSF52833">
    <property type="entry name" value="Thioredoxin-like"/>
    <property type="match status" value="1"/>
</dbReference>
<keyword evidence="5" id="KW-1185">Reference proteome</keyword>
<evidence type="ECO:0000259" key="3">
    <source>
        <dbReference type="PROSITE" id="PS51352"/>
    </source>
</evidence>
<comment type="caution">
    <text evidence="4">The sequence shown here is derived from an EMBL/GenBank/DDBJ whole genome shotgun (WGS) entry which is preliminary data.</text>
</comment>
<proteinExistence type="predicted"/>
<evidence type="ECO:0000313" key="4">
    <source>
        <dbReference type="EMBL" id="KAJ3482291.1"/>
    </source>
</evidence>
<dbReference type="Proteomes" id="UP001212997">
    <property type="component" value="Unassembled WGS sequence"/>
</dbReference>
<feature type="region of interest" description="Disordered" evidence="2">
    <location>
        <begin position="212"/>
        <end position="252"/>
    </location>
</feature>
<accession>A0AAD5V1K9</accession>
<dbReference type="PROSITE" id="PS51352">
    <property type="entry name" value="THIOREDOXIN_2"/>
    <property type="match status" value="1"/>
</dbReference>
<evidence type="ECO:0000313" key="5">
    <source>
        <dbReference type="Proteomes" id="UP001212997"/>
    </source>
</evidence>
<dbReference type="Pfam" id="PF00085">
    <property type="entry name" value="Thioredoxin"/>
    <property type="match status" value="1"/>
</dbReference>
<dbReference type="Gene3D" id="3.40.30.10">
    <property type="entry name" value="Glutaredoxin"/>
    <property type="match status" value="1"/>
</dbReference>
<feature type="compositionally biased region" description="Pro residues" evidence="2">
    <location>
        <begin position="221"/>
        <end position="230"/>
    </location>
</feature>
<organism evidence="4 5">
    <name type="scientific">Meripilus lineatus</name>
    <dbReference type="NCBI Taxonomy" id="2056292"/>
    <lineage>
        <taxon>Eukaryota</taxon>
        <taxon>Fungi</taxon>
        <taxon>Dikarya</taxon>
        <taxon>Basidiomycota</taxon>
        <taxon>Agaricomycotina</taxon>
        <taxon>Agaricomycetes</taxon>
        <taxon>Polyporales</taxon>
        <taxon>Meripilaceae</taxon>
        <taxon>Meripilus</taxon>
    </lineage>
</organism>
<evidence type="ECO:0000256" key="2">
    <source>
        <dbReference type="SAM" id="MobiDB-lite"/>
    </source>
</evidence>
<reference evidence="4" key="1">
    <citation type="submission" date="2022-07" db="EMBL/GenBank/DDBJ databases">
        <title>Genome Sequence of Physisporinus lineatus.</title>
        <authorList>
            <person name="Buettner E."/>
        </authorList>
    </citation>
    <scope>NUCLEOTIDE SEQUENCE</scope>
    <source>
        <strain evidence="4">VT162</strain>
    </source>
</reference>
<name>A0AAD5V1K9_9APHY</name>
<dbReference type="AlphaFoldDB" id="A0AAD5V1K9"/>
<protein>
    <recommendedName>
        <fullName evidence="3">Thioredoxin domain-containing protein</fullName>
    </recommendedName>
</protein>
<dbReference type="InterPro" id="IPR013766">
    <property type="entry name" value="Thioredoxin_domain"/>
</dbReference>
<sequence>MPIQDISSIQQFKDVIQTGAPVMIVFWVEWCEPSKAIIPFFARLSDTYQDFSFAKVDVKELPELAEEMGIRVTPTFIFFENGHTVTRVVGAYPVQVEVCVSFSIPLRQLEEAKIQKKQSMVSVFGRKLINTVLRIHVMEFVFGMLFPLTVRKSYTQYKPPTVRENPTLSSYARPRTSLILFFQSVSSCTIETFSACAHQVIAVNIMEMFQQENQGRGHPQPCNPPSPPASSMPSLEGGEVVDSNAHTDEHDEQSKVVFHFSSAFGTRATDGRPGVITREVDNIIHIYIFPSEPRSTFGHLKRSVSMPADVEKLLYLHD</sequence>
<dbReference type="PANTHER" id="PTHR46115">
    <property type="entry name" value="THIOREDOXIN-LIKE PROTEIN 1"/>
    <property type="match status" value="1"/>
</dbReference>
<keyword evidence="1" id="KW-1015">Disulfide bond</keyword>